<reference evidence="1" key="1">
    <citation type="submission" date="2019-08" db="EMBL/GenBank/DDBJ databases">
        <authorList>
            <person name="Kucharzyk K."/>
            <person name="Murdoch R.W."/>
            <person name="Higgins S."/>
            <person name="Loffler F."/>
        </authorList>
    </citation>
    <scope>NUCLEOTIDE SEQUENCE</scope>
</reference>
<comment type="caution">
    <text evidence="1">The sequence shown here is derived from an EMBL/GenBank/DDBJ whole genome shotgun (WGS) entry which is preliminary data.</text>
</comment>
<accession>A0A645CM42</accession>
<dbReference type="EMBL" id="VSSQ01028338">
    <property type="protein sequence ID" value="MPM78021.1"/>
    <property type="molecule type" value="Genomic_DNA"/>
</dbReference>
<evidence type="ECO:0000313" key="1">
    <source>
        <dbReference type="EMBL" id="MPM78021.1"/>
    </source>
</evidence>
<name>A0A645CM42_9ZZZZ</name>
<dbReference type="AlphaFoldDB" id="A0A645CM42"/>
<gene>
    <name evidence="1" type="ORF">SDC9_125031</name>
</gene>
<sequence>MGDLHQVSLGWEEEGHQVDFEHRSLAGKDTTGKHFQSTELHGFDHVPFVTKRSSRIDFDDQSPLRLLLHIVLEHQQGLVPC</sequence>
<protein>
    <submittedName>
        <fullName evidence="1">Uncharacterized protein</fullName>
    </submittedName>
</protein>
<proteinExistence type="predicted"/>
<organism evidence="1">
    <name type="scientific">bioreactor metagenome</name>
    <dbReference type="NCBI Taxonomy" id="1076179"/>
    <lineage>
        <taxon>unclassified sequences</taxon>
        <taxon>metagenomes</taxon>
        <taxon>ecological metagenomes</taxon>
    </lineage>
</organism>